<name>A0ABQ7WGF1_SOLTU</name>
<evidence type="ECO:0000313" key="8">
    <source>
        <dbReference type="Proteomes" id="UP000826656"/>
    </source>
</evidence>
<dbReference type="PANTHER" id="PTHR12565:SF112">
    <property type="entry name" value="TRANSCRIPTION FACTOR BHLH48-RELATED"/>
    <property type="match status" value="1"/>
</dbReference>
<feature type="compositionally biased region" description="Polar residues" evidence="5">
    <location>
        <begin position="140"/>
        <end position="154"/>
    </location>
</feature>
<dbReference type="Proteomes" id="UP000826656">
    <property type="component" value="Unassembled WGS sequence"/>
</dbReference>
<evidence type="ECO:0000256" key="3">
    <source>
        <dbReference type="ARBA" id="ARBA00023163"/>
    </source>
</evidence>
<evidence type="ECO:0000256" key="1">
    <source>
        <dbReference type="ARBA" id="ARBA00004123"/>
    </source>
</evidence>
<dbReference type="SUPFAM" id="SSF47459">
    <property type="entry name" value="HLH, helix-loop-helix DNA-binding domain"/>
    <property type="match status" value="1"/>
</dbReference>
<evidence type="ECO:0000256" key="4">
    <source>
        <dbReference type="ARBA" id="ARBA00023242"/>
    </source>
</evidence>
<dbReference type="PANTHER" id="PTHR12565">
    <property type="entry name" value="STEROL REGULATORY ELEMENT-BINDING PROTEIN"/>
    <property type="match status" value="1"/>
</dbReference>
<evidence type="ECO:0000313" key="7">
    <source>
        <dbReference type="EMBL" id="KAH0779826.1"/>
    </source>
</evidence>
<gene>
    <name evidence="7" type="ORF">KY290_006253</name>
</gene>
<dbReference type="Pfam" id="PF00010">
    <property type="entry name" value="HLH"/>
    <property type="match status" value="1"/>
</dbReference>
<keyword evidence="3" id="KW-0804">Transcription</keyword>
<sequence length="428" mass="47141">MDHLIESIEAGEARSENCGARMGEIGTGFHQFGEEILSVTSEGGSSFTALLGLPPNQAVELLVQSPEADKMTSDKLAISEPHYRYPPPPIFPSDIALIDRASKFSVFAAAGNSPESNSTLSNSGSKSLFVKQEPIDSEFNHNSSPATSNPLVNQKSTKRKEREKKVKETTKKGKKSANDTSEDGGEKLPYVHVRARRGQATDSHSLAERARREKINARMKLLQELVPGCNKISGTAMVLDEIINHVQSLQRQVEFLSMRLAAVNPRVDFNLDSLFAAERSGSHVESNLQDMVVPPIWAEGQTSGNRNQYQHLWHFEGFHQPAWGRLEDNSSFVTPENSLLTYDSSANSGKSILNGLCVANLSNLKLEQKEFCEENRYGMQHELNDFIANHHISDSCSILTSKSAENGAMKEEASLLLVISCIYIGHIS</sequence>
<evidence type="ECO:0000256" key="5">
    <source>
        <dbReference type="SAM" id="MobiDB-lite"/>
    </source>
</evidence>
<evidence type="ECO:0000256" key="2">
    <source>
        <dbReference type="ARBA" id="ARBA00023015"/>
    </source>
</evidence>
<accession>A0ABQ7WGF1</accession>
<reference evidence="7 8" key="1">
    <citation type="journal article" date="2021" name="bioRxiv">
        <title>Chromosome-scale and haplotype-resolved genome assembly of a tetraploid potato cultivar.</title>
        <authorList>
            <person name="Sun H."/>
            <person name="Jiao W.-B."/>
            <person name="Krause K."/>
            <person name="Campoy J.A."/>
            <person name="Goel M."/>
            <person name="Folz-Donahue K."/>
            <person name="Kukat C."/>
            <person name="Huettel B."/>
            <person name="Schneeberger K."/>
        </authorList>
    </citation>
    <scope>NUCLEOTIDE SEQUENCE [LARGE SCALE GENOMIC DNA]</scope>
    <source>
        <strain evidence="7">SolTubOtavaFocal</strain>
        <tissue evidence="7">Leaves</tissue>
    </source>
</reference>
<proteinExistence type="predicted"/>
<feature type="region of interest" description="Disordered" evidence="5">
    <location>
        <begin position="137"/>
        <end position="188"/>
    </location>
</feature>
<dbReference type="SMART" id="SM00353">
    <property type="entry name" value="HLH"/>
    <property type="match status" value="1"/>
</dbReference>
<comment type="subcellular location">
    <subcellularLocation>
        <location evidence="1">Nucleus</location>
    </subcellularLocation>
</comment>
<dbReference type="InterPro" id="IPR011598">
    <property type="entry name" value="bHLH_dom"/>
</dbReference>
<evidence type="ECO:0000259" key="6">
    <source>
        <dbReference type="PROSITE" id="PS50888"/>
    </source>
</evidence>
<dbReference type="CDD" id="cd18919">
    <property type="entry name" value="bHLH_AtBPE_like"/>
    <property type="match status" value="1"/>
</dbReference>
<comment type="caution">
    <text evidence="7">The sequence shown here is derived from an EMBL/GenBank/DDBJ whole genome shotgun (WGS) entry which is preliminary data.</text>
</comment>
<dbReference type="InterPro" id="IPR036638">
    <property type="entry name" value="HLH_DNA-bd_sf"/>
</dbReference>
<protein>
    <recommendedName>
        <fullName evidence="6">BHLH domain-containing protein</fullName>
    </recommendedName>
</protein>
<dbReference type="Gene3D" id="4.10.280.10">
    <property type="entry name" value="Helix-loop-helix DNA-binding domain"/>
    <property type="match status" value="1"/>
</dbReference>
<feature type="domain" description="BHLH" evidence="6">
    <location>
        <begin position="199"/>
        <end position="249"/>
    </location>
</feature>
<dbReference type="InterPro" id="IPR024097">
    <property type="entry name" value="bHLH_ZIP_TF"/>
</dbReference>
<dbReference type="EMBL" id="JAIVGD010000002">
    <property type="protein sequence ID" value="KAH0779826.1"/>
    <property type="molecule type" value="Genomic_DNA"/>
</dbReference>
<keyword evidence="8" id="KW-1185">Reference proteome</keyword>
<keyword evidence="2" id="KW-0805">Transcription regulation</keyword>
<keyword evidence="4" id="KW-0539">Nucleus</keyword>
<organism evidence="7 8">
    <name type="scientific">Solanum tuberosum</name>
    <name type="common">Potato</name>
    <dbReference type="NCBI Taxonomy" id="4113"/>
    <lineage>
        <taxon>Eukaryota</taxon>
        <taxon>Viridiplantae</taxon>
        <taxon>Streptophyta</taxon>
        <taxon>Embryophyta</taxon>
        <taxon>Tracheophyta</taxon>
        <taxon>Spermatophyta</taxon>
        <taxon>Magnoliopsida</taxon>
        <taxon>eudicotyledons</taxon>
        <taxon>Gunneridae</taxon>
        <taxon>Pentapetalae</taxon>
        <taxon>asterids</taxon>
        <taxon>lamiids</taxon>
        <taxon>Solanales</taxon>
        <taxon>Solanaceae</taxon>
        <taxon>Solanoideae</taxon>
        <taxon>Solaneae</taxon>
        <taxon>Solanum</taxon>
    </lineage>
</organism>
<dbReference type="PROSITE" id="PS50888">
    <property type="entry name" value="BHLH"/>
    <property type="match status" value="1"/>
</dbReference>